<dbReference type="Proteomes" id="UP000322214">
    <property type="component" value="Chromosome"/>
</dbReference>
<reference evidence="3 4" key="1">
    <citation type="submission" date="2019-08" db="EMBL/GenBank/DDBJ databases">
        <title>Deep-cultivation of Planctomycetes and their phenomic and genomic characterization uncovers novel biology.</title>
        <authorList>
            <person name="Wiegand S."/>
            <person name="Jogler M."/>
            <person name="Boedeker C."/>
            <person name="Pinto D."/>
            <person name="Vollmers J."/>
            <person name="Rivas-Marin E."/>
            <person name="Kohn T."/>
            <person name="Peeters S.H."/>
            <person name="Heuer A."/>
            <person name="Rast P."/>
            <person name="Oberbeckmann S."/>
            <person name="Bunk B."/>
            <person name="Jeske O."/>
            <person name="Meyerdierks A."/>
            <person name="Storesund J.E."/>
            <person name="Kallscheuer N."/>
            <person name="Luecker S."/>
            <person name="Lage O.M."/>
            <person name="Pohl T."/>
            <person name="Merkel B.J."/>
            <person name="Hornburger P."/>
            <person name="Mueller R.-W."/>
            <person name="Bruemmer F."/>
            <person name="Labrenz M."/>
            <person name="Spormann A.M."/>
            <person name="Op den Camp H."/>
            <person name="Overmann J."/>
            <person name="Amann R."/>
            <person name="Jetten M.S.M."/>
            <person name="Mascher T."/>
            <person name="Medema M.H."/>
            <person name="Devos D.P."/>
            <person name="Kaster A.-K."/>
            <person name="Ovreas L."/>
            <person name="Rohde M."/>
            <person name="Galperin M.Y."/>
            <person name="Jogler C."/>
        </authorList>
    </citation>
    <scope>NUCLEOTIDE SEQUENCE [LARGE SCALE GENOMIC DNA]</scope>
    <source>
        <strain evidence="3 4">FC18</strain>
    </source>
</reference>
<sequence>MKTSANNSNTSPKRSFGGVGFLPAGVQFKGQRPMLPLFRLALTLALLTLVCLPLQAEEKSDEKDQKEKPEVVAIVGGDIHTVTGPVVRKGTILVEDGKIKEIGQSVKVPEDAKVIDAAGKTVTPGFVAISMSRVGVGQTPSGKEKLVDGLNPFDRNLKYALGVGITSGCIELSSGGGRRGRRAEGAPVEMYPGLEEPIEEYVTEAMMDFGDLNTSLCPCCGLPILPTEPITSQPPAAPKPRKMAALKLSFSDLDSMLMSEDVFYSVSPGALNGALAKHNFRKNLQLAREAIEAEKKAGSEKKATDSKSKSASAAKSTDAKKQSSADSKSGSAKKTDSKKPAKKKLKPDPNLIKLLKGEVAMLVRANTVDEINDMVDLSMEQGYDLVIQGGIEAWVLADKLGAAGVGVIYTPRSRRRARKGREDETGSFVESPGIFQEKGIPFAVATLSSSISMGGLGGRDLTSLPLEAAFAVRGGADESTALKAMTITPARMLGLDDRIGSLEKGKDADILILNGSPLDYRTYVEQAIVAGKVAYDRHEDKVYPLHDHQ</sequence>
<dbReference type="GO" id="GO:0016810">
    <property type="term" value="F:hydrolase activity, acting on carbon-nitrogen (but not peptide) bonds"/>
    <property type="evidence" value="ECO:0007669"/>
    <property type="project" value="InterPro"/>
</dbReference>
<dbReference type="InterPro" id="IPR011059">
    <property type="entry name" value="Metal-dep_hydrolase_composite"/>
</dbReference>
<dbReference type="SUPFAM" id="SSF51556">
    <property type="entry name" value="Metallo-dependent hydrolases"/>
    <property type="match status" value="1"/>
</dbReference>
<proteinExistence type="predicted"/>
<evidence type="ECO:0000313" key="3">
    <source>
        <dbReference type="EMBL" id="QEG25181.1"/>
    </source>
</evidence>
<evidence type="ECO:0000259" key="2">
    <source>
        <dbReference type="Pfam" id="PF01979"/>
    </source>
</evidence>
<dbReference type="SUPFAM" id="SSF51338">
    <property type="entry name" value="Composite domain of metallo-dependent hydrolases"/>
    <property type="match status" value="1"/>
</dbReference>
<dbReference type="RefSeq" id="WP_157665219.1">
    <property type="nucleotide sequence ID" value="NZ_CP042912.1"/>
</dbReference>
<dbReference type="AlphaFoldDB" id="A0A5B9PRP1"/>
<feature type="domain" description="Amidohydrolase-related" evidence="2">
    <location>
        <begin position="452"/>
        <end position="517"/>
    </location>
</feature>
<dbReference type="PANTHER" id="PTHR43135">
    <property type="entry name" value="ALPHA-D-RIBOSE 1-METHYLPHOSPHONATE 5-TRIPHOSPHATE DIPHOSPHATASE"/>
    <property type="match status" value="1"/>
</dbReference>
<gene>
    <name evidence="3" type="ORF">MFFC18_51050</name>
</gene>
<dbReference type="EMBL" id="CP042912">
    <property type="protein sequence ID" value="QEG25181.1"/>
    <property type="molecule type" value="Genomic_DNA"/>
</dbReference>
<feature type="compositionally biased region" description="Basic and acidic residues" evidence="1">
    <location>
        <begin position="295"/>
        <end position="308"/>
    </location>
</feature>
<organism evidence="3 4">
    <name type="scientific">Mariniblastus fucicola</name>
    <dbReference type="NCBI Taxonomy" id="980251"/>
    <lineage>
        <taxon>Bacteria</taxon>
        <taxon>Pseudomonadati</taxon>
        <taxon>Planctomycetota</taxon>
        <taxon>Planctomycetia</taxon>
        <taxon>Pirellulales</taxon>
        <taxon>Pirellulaceae</taxon>
        <taxon>Mariniblastus</taxon>
    </lineage>
</organism>
<name>A0A5B9PRP1_9BACT</name>
<dbReference type="InterPro" id="IPR032466">
    <property type="entry name" value="Metal_Hydrolase"/>
</dbReference>
<dbReference type="STRING" id="980251.GCA_001642875_03858"/>
<evidence type="ECO:0000256" key="1">
    <source>
        <dbReference type="SAM" id="MobiDB-lite"/>
    </source>
</evidence>
<dbReference type="PANTHER" id="PTHR43135:SF3">
    <property type="entry name" value="ALPHA-D-RIBOSE 1-METHYLPHOSPHONATE 5-TRIPHOSPHATE DIPHOSPHATASE"/>
    <property type="match status" value="1"/>
</dbReference>
<dbReference type="Gene3D" id="2.30.40.10">
    <property type="entry name" value="Urease, subunit C, domain 1"/>
    <property type="match status" value="1"/>
</dbReference>
<dbReference type="InterPro" id="IPR006680">
    <property type="entry name" value="Amidohydro-rel"/>
</dbReference>
<keyword evidence="4" id="KW-1185">Reference proteome</keyword>
<protein>
    <recommendedName>
        <fullName evidence="2">Amidohydrolase-related domain-containing protein</fullName>
    </recommendedName>
</protein>
<dbReference type="InterPro" id="IPR051781">
    <property type="entry name" value="Metallo-dep_Hydrolase"/>
</dbReference>
<evidence type="ECO:0000313" key="4">
    <source>
        <dbReference type="Proteomes" id="UP000322214"/>
    </source>
</evidence>
<dbReference type="Gene3D" id="3.20.20.140">
    <property type="entry name" value="Metal-dependent hydrolases"/>
    <property type="match status" value="1"/>
</dbReference>
<feature type="region of interest" description="Disordered" evidence="1">
    <location>
        <begin position="295"/>
        <end position="347"/>
    </location>
</feature>
<accession>A0A5B9PRP1</accession>
<dbReference type="Pfam" id="PF01979">
    <property type="entry name" value="Amidohydro_1"/>
    <property type="match status" value="1"/>
</dbReference>
<dbReference type="KEGG" id="mff:MFFC18_51050"/>